<feature type="region of interest" description="Disordered" evidence="1">
    <location>
        <begin position="1"/>
        <end position="26"/>
    </location>
</feature>
<evidence type="ECO:0000313" key="3">
    <source>
        <dbReference type="EMBL" id="GAA4491025.1"/>
    </source>
</evidence>
<feature type="signal peptide" evidence="2">
    <location>
        <begin position="1"/>
        <end position="45"/>
    </location>
</feature>
<dbReference type="Proteomes" id="UP001501183">
    <property type="component" value="Unassembled WGS sequence"/>
</dbReference>
<keyword evidence="2" id="KW-0732">Signal</keyword>
<keyword evidence="4" id="KW-1185">Reference proteome</keyword>
<organism evidence="3 4">
    <name type="scientific">Rhodococcus olei</name>
    <dbReference type="NCBI Taxonomy" id="2161675"/>
    <lineage>
        <taxon>Bacteria</taxon>
        <taxon>Bacillati</taxon>
        <taxon>Actinomycetota</taxon>
        <taxon>Actinomycetes</taxon>
        <taxon>Mycobacteriales</taxon>
        <taxon>Nocardiaceae</taxon>
        <taxon>Rhodococcus</taxon>
    </lineage>
</organism>
<sequence>MSHDIPTGNRAARRAGGRHRRQTATQAATALAVATAALASGIALAPSAMGDPIQGGVTGGTNQGGVTGEADTGGTTTASPAPAAGVPEPPAQVQTWIEAPAEYQPENAAWRPMPNYDYETETYTVPAQTYYEPVPLEQLHMPVAVAPTAPIIAPRDKIRFGDTLFDQPNWIADADAERTNNTSSVIEAQVTDFWRSVGVETTRAERLAASQVAGGATGAVAGVAAAGVPAAVVGGLIGGTIGGVQGAALGGIIPTPIPGLPIVTTGVAGTAGGAAIGAAVAGAPAAAVGALAGGAAGVAAATNFGAGDLGEPQTVEVSDVEHDAVSTQAQTVLTDWENSGPVGAAAADAVQNFVTTTAPALDQQARDFVAAQPGGQKIVEQVDTTLGEFFTNATPGLAGNLLSTAIGDGIAQHSN</sequence>
<name>A0ABP8PTV4_9NOCA</name>
<evidence type="ECO:0000256" key="1">
    <source>
        <dbReference type="SAM" id="MobiDB-lite"/>
    </source>
</evidence>
<accession>A0ABP8PTV4</accession>
<feature type="compositionally biased region" description="Basic residues" evidence="1">
    <location>
        <begin position="11"/>
        <end position="22"/>
    </location>
</feature>
<feature type="region of interest" description="Disordered" evidence="1">
    <location>
        <begin position="54"/>
        <end position="90"/>
    </location>
</feature>
<evidence type="ECO:0008006" key="5">
    <source>
        <dbReference type="Google" id="ProtNLM"/>
    </source>
</evidence>
<reference evidence="4" key="1">
    <citation type="journal article" date="2019" name="Int. J. Syst. Evol. Microbiol.">
        <title>The Global Catalogue of Microorganisms (GCM) 10K type strain sequencing project: providing services to taxonomists for standard genome sequencing and annotation.</title>
        <authorList>
            <consortium name="The Broad Institute Genomics Platform"/>
            <consortium name="The Broad Institute Genome Sequencing Center for Infectious Disease"/>
            <person name="Wu L."/>
            <person name="Ma J."/>
        </authorList>
    </citation>
    <scope>NUCLEOTIDE SEQUENCE [LARGE SCALE GENOMIC DNA]</scope>
    <source>
        <strain evidence="4">JCM 32206</strain>
    </source>
</reference>
<feature type="compositionally biased region" description="Gly residues" evidence="1">
    <location>
        <begin position="56"/>
        <end position="67"/>
    </location>
</feature>
<evidence type="ECO:0000313" key="4">
    <source>
        <dbReference type="Proteomes" id="UP001501183"/>
    </source>
</evidence>
<proteinExistence type="predicted"/>
<dbReference type="EMBL" id="BAABFB010000078">
    <property type="protein sequence ID" value="GAA4491025.1"/>
    <property type="molecule type" value="Genomic_DNA"/>
</dbReference>
<evidence type="ECO:0000256" key="2">
    <source>
        <dbReference type="SAM" id="SignalP"/>
    </source>
</evidence>
<protein>
    <recommendedName>
        <fullName evidence="5">Insoluble domain protein</fullName>
    </recommendedName>
</protein>
<feature type="compositionally biased region" description="Low complexity" evidence="1">
    <location>
        <begin position="68"/>
        <end position="86"/>
    </location>
</feature>
<gene>
    <name evidence="3" type="ORF">GCM10023094_55190</name>
</gene>
<comment type="caution">
    <text evidence="3">The sequence shown here is derived from an EMBL/GenBank/DDBJ whole genome shotgun (WGS) entry which is preliminary data.</text>
</comment>
<feature type="chain" id="PRO_5047280927" description="Insoluble domain protein" evidence="2">
    <location>
        <begin position="46"/>
        <end position="415"/>
    </location>
</feature>
<dbReference type="RefSeq" id="WP_345353363.1">
    <property type="nucleotide sequence ID" value="NZ_BAABFB010000078.1"/>
</dbReference>